<dbReference type="AlphaFoldDB" id="A0A263D0P8"/>
<dbReference type="InParanoid" id="A0A263D0P8"/>
<evidence type="ECO:0000313" key="3">
    <source>
        <dbReference type="Proteomes" id="UP000242444"/>
    </source>
</evidence>
<proteinExistence type="predicted"/>
<dbReference type="EMBL" id="NKYE01000016">
    <property type="protein sequence ID" value="OZM70935.1"/>
    <property type="molecule type" value="Genomic_DNA"/>
</dbReference>
<reference evidence="2 3" key="1">
    <citation type="submission" date="2017-07" db="EMBL/GenBank/DDBJ databases">
        <title>Amycolatopsis antarcticus sp. nov., isolated from the surface of an Antarcticus brown macroalga.</title>
        <authorList>
            <person name="Wang J."/>
            <person name="Leiva S."/>
            <person name="Huang J."/>
            <person name="Huang Y."/>
        </authorList>
    </citation>
    <scope>NUCLEOTIDE SEQUENCE [LARGE SCALE GENOMIC DNA]</scope>
    <source>
        <strain evidence="2 3">AU-G6</strain>
    </source>
</reference>
<evidence type="ECO:0000313" key="2">
    <source>
        <dbReference type="EMBL" id="OZM70935.1"/>
    </source>
</evidence>
<dbReference type="Proteomes" id="UP000242444">
    <property type="component" value="Unassembled WGS sequence"/>
</dbReference>
<accession>A0A263D0P8</accession>
<sequence length="123" mass="12450">MTATAAIASGAALAFAGTASATTEGPQEPLTICAKGDYDTFAVFPDRGGLATANVEAGTCLPFEFGDSGAVEEIEVYGYVEPKGSAGAPTTFHVATGHWRASKGGTVNAFGTIEQNDATFPLL</sequence>
<protein>
    <recommendedName>
        <fullName evidence="4">Secreted protein</fullName>
    </recommendedName>
</protein>
<evidence type="ECO:0000256" key="1">
    <source>
        <dbReference type="SAM" id="SignalP"/>
    </source>
</evidence>
<keyword evidence="3" id="KW-1185">Reference proteome</keyword>
<feature type="chain" id="PRO_5012763209" description="Secreted protein" evidence="1">
    <location>
        <begin position="22"/>
        <end position="123"/>
    </location>
</feature>
<feature type="signal peptide" evidence="1">
    <location>
        <begin position="1"/>
        <end position="21"/>
    </location>
</feature>
<name>A0A263D0P8_9PSEU</name>
<evidence type="ECO:0008006" key="4">
    <source>
        <dbReference type="Google" id="ProtNLM"/>
    </source>
</evidence>
<organism evidence="2 3">
    <name type="scientific">Amycolatopsis antarctica</name>
    <dbReference type="NCBI Taxonomy" id="1854586"/>
    <lineage>
        <taxon>Bacteria</taxon>
        <taxon>Bacillati</taxon>
        <taxon>Actinomycetota</taxon>
        <taxon>Actinomycetes</taxon>
        <taxon>Pseudonocardiales</taxon>
        <taxon>Pseudonocardiaceae</taxon>
        <taxon>Amycolatopsis</taxon>
    </lineage>
</organism>
<gene>
    <name evidence="2" type="ORF">CFN78_22530</name>
</gene>
<comment type="caution">
    <text evidence="2">The sequence shown here is derived from an EMBL/GenBank/DDBJ whole genome shotgun (WGS) entry which is preliminary data.</text>
</comment>
<keyword evidence="1" id="KW-0732">Signal</keyword>